<feature type="active site" evidence="3">
    <location>
        <position position="256"/>
    </location>
</feature>
<dbReference type="SUPFAM" id="SSF53720">
    <property type="entry name" value="ALDH-like"/>
    <property type="match status" value="1"/>
</dbReference>
<protein>
    <submittedName>
        <fullName evidence="6">Aldehyde dehydrogenase family protein</fullName>
    </submittedName>
</protein>
<accession>A0A4R1BTX0</accession>
<evidence type="ECO:0000256" key="2">
    <source>
        <dbReference type="ARBA" id="ARBA00023002"/>
    </source>
</evidence>
<comment type="caution">
    <text evidence="6">The sequence shown here is derived from an EMBL/GenBank/DDBJ whole genome shotgun (WGS) entry which is preliminary data.</text>
</comment>
<dbReference type="Proteomes" id="UP000295244">
    <property type="component" value="Unassembled WGS sequence"/>
</dbReference>
<dbReference type="AlphaFoldDB" id="A0A4R1BTX0"/>
<evidence type="ECO:0000313" key="6">
    <source>
        <dbReference type="EMBL" id="TCJ20735.1"/>
    </source>
</evidence>
<organism evidence="6 7">
    <name type="scientific">Rubrobacter taiwanensis</name>
    <dbReference type="NCBI Taxonomy" id="185139"/>
    <lineage>
        <taxon>Bacteria</taxon>
        <taxon>Bacillati</taxon>
        <taxon>Actinomycetota</taxon>
        <taxon>Rubrobacteria</taxon>
        <taxon>Rubrobacterales</taxon>
        <taxon>Rubrobacteraceae</taxon>
        <taxon>Rubrobacter</taxon>
    </lineage>
</organism>
<name>A0A4R1BTX0_9ACTN</name>
<dbReference type="FunFam" id="3.40.605.10:FF:000007">
    <property type="entry name" value="NAD/NADP-dependent betaine aldehyde dehydrogenase"/>
    <property type="match status" value="1"/>
</dbReference>
<dbReference type="InterPro" id="IPR029510">
    <property type="entry name" value="Ald_DH_CS_GLU"/>
</dbReference>
<sequence>MSETKQALKEYRNYIGGEWVAASSGETYELANAGRTDEAIARVPVSTAEDVDRAVQAAHAAFREWKQVPAPERMEYIYGLMEVWKRRRDELAEVMVLEMGKAIIEARNEVDRAPGEMRFVAGEALRIDGQTLPSGRPKVFAYTEREPIGVVAAITPWNFPVLSPLRKVIPALVYGCTVVLKPASQSPLTSALIFEMLQEAGLPAGAANLVIGRGGEVGDALVTHPLVSGITFTGSTDVGLGIYEKTTRNNAKIQLEMGGKNAAVVAGCNDLKSAAAQIVPAAYAATGQRCTSISRVIVLEEHKEELEAALVEEAGKLKVGYGLDEETTMGPLVNRSQFERSMHYIDRAQQDGARLLTGGNRIEGDDLDRGYYLEPTILTDVKPGTPAALDEIFGPVLVVIPVESFGEALEVNNEVRYGLTSAIFTDDMDWARAYVKSSEAGMVHVNNGTISEPHMPFGGVKQSGRGAYGIGSTNKDFYTNLKVVYHQHGYDEDDLPPANRMVAEEDPA</sequence>
<dbReference type="Gene3D" id="3.40.309.10">
    <property type="entry name" value="Aldehyde Dehydrogenase, Chain A, domain 2"/>
    <property type="match status" value="1"/>
</dbReference>
<dbReference type="InterPro" id="IPR016162">
    <property type="entry name" value="Ald_DH_N"/>
</dbReference>
<evidence type="ECO:0000256" key="3">
    <source>
        <dbReference type="PROSITE-ProRule" id="PRU10007"/>
    </source>
</evidence>
<dbReference type="EMBL" id="SKBU01000001">
    <property type="protein sequence ID" value="TCJ20735.1"/>
    <property type="molecule type" value="Genomic_DNA"/>
</dbReference>
<dbReference type="Pfam" id="PF00171">
    <property type="entry name" value="Aldedh"/>
    <property type="match status" value="1"/>
</dbReference>
<gene>
    <name evidence="6" type="ORF">E0L93_00445</name>
</gene>
<dbReference type="Gene3D" id="3.40.605.10">
    <property type="entry name" value="Aldehyde Dehydrogenase, Chain A, domain 1"/>
    <property type="match status" value="1"/>
</dbReference>
<dbReference type="InterPro" id="IPR016163">
    <property type="entry name" value="Ald_DH_C"/>
</dbReference>
<dbReference type="InterPro" id="IPR015590">
    <property type="entry name" value="Aldehyde_DH_dom"/>
</dbReference>
<evidence type="ECO:0000313" key="7">
    <source>
        <dbReference type="Proteomes" id="UP000295244"/>
    </source>
</evidence>
<evidence type="ECO:0000256" key="1">
    <source>
        <dbReference type="ARBA" id="ARBA00009986"/>
    </source>
</evidence>
<dbReference type="RefSeq" id="WP_132687167.1">
    <property type="nucleotide sequence ID" value="NZ_SKBU01000001.1"/>
</dbReference>
<keyword evidence="2 4" id="KW-0560">Oxidoreductase</keyword>
<evidence type="ECO:0000256" key="4">
    <source>
        <dbReference type="RuleBase" id="RU003345"/>
    </source>
</evidence>
<dbReference type="PROSITE" id="PS00687">
    <property type="entry name" value="ALDEHYDE_DEHYDR_GLU"/>
    <property type="match status" value="1"/>
</dbReference>
<comment type="similarity">
    <text evidence="1 4">Belongs to the aldehyde dehydrogenase family.</text>
</comment>
<dbReference type="GO" id="GO:0016620">
    <property type="term" value="F:oxidoreductase activity, acting on the aldehyde or oxo group of donors, NAD or NADP as acceptor"/>
    <property type="evidence" value="ECO:0007669"/>
    <property type="project" value="InterPro"/>
</dbReference>
<dbReference type="PANTHER" id="PTHR11699">
    <property type="entry name" value="ALDEHYDE DEHYDROGENASE-RELATED"/>
    <property type="match status" value="1"/>
</dbReference>
<dbReference type="InterPro" id="IPR016161">
    <property type="entry name" value="Ald_DH/histidinol_DH"/>
</dbReference>
<feature type="domain" description="Aldehyde dehydrogenase" evidence="5">
    <location>
        <begin position="19"/>
        <end position="484"/>
    </location>
</feature>
<evidence type="ECO:0000259" key="5">
    <source>
        <dbReference type="Pfam" id="PF00171"/>
    </source>
</evidence>
<proteinExistence type="inferred from homology"/>
<reference evidence="6 7" key="1">
    <citation type="submission" date="2019-03" db="EMBL/GenBank/DDBJ databases">
        <title>Whole genome sequence of a novel Rubrobacter taiwanensis strain, isolated from Yellowstone National Park.</title>
        <authorList>
            <person name="Freed S."/>
            <person name="Ramaley R.F."/>
            <person name="Kyndt J.A."/>
        </authorList>
    </citation>
    <scope>NUCLEOTIDE SEQUENCE [LARGE SCALE GENOMIC DNA]</scope>
    <source>
        <strain evidence="6 7">Yellowstone</strain>
    </source>
</reference>
<dbReference type="OrthoDB" id="6882680at2"/>
<keyword evidence="7" id="KW-1185">Reference proteome</keyword>